<dbReference type="EMBL" id="QPIZ01000017">
    <property type="protein sequence ID" value="RCW31632.1"/>
    <property type="molecule type" value="Genomic_DNA"/>
</dbReference>
<reference evidence="8 9" key="1">
    <citation type="submission" date="2018-07" db="EMBL/GenBank/DDBJ databases">
        <title>Freshwater and sediment microbial communities from various areas in North America, analyzing microbe dynamics in response to fracking.</title>
        <authorList>
            <person name="Lamendella R."/>
        </authorList>
    </citation>
    <scope>NUCLEOTIDE SEQUENCE [LARGE SCALE GENOMIC DNA]</scope>
    <source>
        <strain evidence="8 9">160A</strain>
    </source>
</reference>
<evidence type="ECO:0000313" key="8">
    <source>
        <dbReference type="EMBL" id="RCW31632.1"/>
    </source>
</evidence>
<keyword evidence="3" id="KW-0813">Transport</keyword>
<dbReference type="InterPro" id="IPR050681">
    <property type="entry name" value="CDF/SLC30A"/>
</dbReference>
<keyword evidence="3" id="KW-0864">Zinc transport</keyword>
<comment type="subcellular location">
    <subcellularLocation>
        <location evidence="1">Membrane</location>
        <topology evidence="1">Multi-pass membrane protein</topology>
    </subcellularLocation>
</comment>
<evidence type="ECO:0000313" key="9">
    <source>
        <dbReference type="Proteomes" id="UP000252733"/>
    </source>
</evidence>
<dbReference type="GO" id="GO:0005385">
    <property type="term" value="F:zinc ion transmembrane transporter activity"/>
    <property type="evidence" value="ECO:0007669"/>
    <property type="project" value="TreeGrafter"/>
</dbReference>
<feature type="transmembrane region" description="Helical" evidence="6">
    <location>
        <begin position="235"/>
        <end position="252"/>
    </location>
</feature>
<feature type="transmembrane region" description="Helical" evidence="6">
    <location>
        <begin position="193"/>
        <end position="214"/>
    </location>
</feature>
<dbReference type="InterPro" id="IPR027469">
    <property type="entry name" value="Cation_efflux_TMD_sf"/>
</dbReference>
<dbReference type="PANTHER" id="PTHR11562:SF17">
    <property type="entry name" value="RE54080P-RELATED"/>
    <property type="match status" value="1"/>
</dbReference>
<dbReference type="SUPFAM" id="SSF161111">
    <property type="entry name" value="Cation efflux protein transmembrane domain-like"/>
    <property type="match status" value="1"/>
</dbReference>
<dbReference type="Gene3D" id="1.20.1510.10">
    <property type="entry name" value="Cation efflux protein transmembrane domain"/>
    <property type="match status" value="1"/>
</dbReference>
<dbReference type="InterPro" id="IPR058533">
    <property type="entry name" value="Cation_efflux_TM"/>
</dbReference>
<feature type="domain" description="Cation efflux protein transmembrane" evidence="7">
    <location>
        <begin position="104"/>
        <end position="277"/>
    </location>
</feature>
<dbReference type="GO" id="GO:0005886">
    <property type="term" value="C:plasma membrane"/>
    <property type="evidence" value="ECO:0007669"/>
    <property type="project" value="TreeGrafter"/>
</dbReference>
<keyword evidence="2 6" id="KW-0812">Transmembrane</keyword>
<keyword evidence="3" id="KW-0862">Zinc</keyword>
<dbReference type="Pfam" id="PF01545">
    <property type="entry name" value="Cation_efflux"/>
    <property type="match status" value="1"/>
</dbReference>
<organism evidence="8 9">
    <name type="scientific">Marinilabilia salmonicolor</name>
    <dbReference type="NCBI Taxonomy" id="989"/>
    <lineage>
        <taxon>Bacteria</taxon>
        <taxon>Pseudomonadati</taxon>
        <taxon>Bacteroidota</taxon>
        <taxon>Bacteroidia</taxon>
        <taxon>Marinilabiliales</taxon>
        <taxon>Marinilabiliaceae</taxon>
        <taxon>Marinilabilia</taxon>
    </lineage>
</organism>
<proteinExistence type="predicted"/>
<evidence type="ECO:0000256" key="4">
    <source>
        <dbReference type="ARBA" id="ARBA00022989"/>
    </source>
</evidence>
<name>A0A368US78_9BACT</name>
<evidence type="ECO:0000256" key="1">
    <source>
        <dbReference type="ARBA" id="ARBA00004141"/>
    </source>
</evidence>
<feature type="transmembrane region" description="Helical" evidence="6">
    <location>
        <begin position="161"/>
        <end position="181"/>
    </location>
</feature>
<comment type="caution">
    <text evidence="8">The sequence shown here is derived from an EMBL/GenBank/DDBJ whole genome shotgun (WGS) entry which is preliminary data.</text>
</comment>
<feature type="transmembrane region" description="Helical" evidence="6">
    <location>
        <begin position="103"/>
        <end position="125"/>
    </location>
</feature>
<dbReference type="InterPro" id="IPR036163">
    <property type="entry name" value="HMA_dom_sf"/>
</dbReference>
<keyword evidence="5 6" id="KW-0472">Membrane</keyword>
<sequence length="280" mass="30782">MFLGFLLLFVLIFEAMKKLCYHIPGMDCPSEERIIRMKLEDVDGLEGLEFDLEGRKLDVFHRGEAGEITPLIESLNMGGKLVTEEDHDTATLQLPDHARERKMLWAVLIINAVFFVGEMVAGWISGSMGLVADSLDMLADALVYGLSLWAVGTLVVRKKRVAAISGYLQLALAMMGLMEIIRRFIGADIFPDFRTMIVVSVFALAANTTSLYLLQKSRSKGQHVKASMICTSNDVIINAGIIVSGGLVYWTGSAIPDLVTGTIVFALVVWGAVRILKLSR</sequence>
<dbReference type="PANTHER" id="PTHR11562">
    <property type="entry name" value="CATION EFFLUX PROTEIN/ ZINC TRANSPORTER"/>
    <property type="match status" value="1"/>
</dbReference>
<protein>
    <submittedName>
        <fullName evidence="8">Cation efflux family protein</fullName>
    </submittedName>
</protein>
<dbReference type="SUPFAM" id="SSF55008">
    <property type="entry name" value="HMA, heavy metal-associated domain"/>
    <property type="match status" value="1"/>
</dbReference>
<dbReference type="Proteomes" id="UP000252733">
    <property type="component" value="Unassembled WGS sequence"/>
</dbReference>
<keyword evidence="9" id="KW-1185">Reference proteome</keyword>
<evidence type="ECO:0000256" key="3">
    <source>
        <dbReference type="ARBA" id="ARBA00022906"/>
    </source>
</evidence>
<feature type="transmembrane region" description="Helical" evidence="6">
    <location>
        <begin position="137"/>
        <end position="156"/>
    </location>
</feature>
<evidence type="ECO:0000256" key="5">
    <source>
        <dbReference type="ARBA" id="ARBA00023136"/>
    </source>
</evidence>
<dbReference type="AlphaFoldDB" id="A0A368US78"/>
<evidence type="ECO:0000259" key="7">
    <source>
        <dbReference type="Pfam" id="PF01545"/>
    </source>
</evidence>
<accession>A0A368US78</accession>
<dbReference type="GO" id="GO:0046872">
    <property type="term" value="F:metal ion binding"/>
    <property type="evidence" value="ECO:0007669"/>
    <property type="project" value="InterPro"/>
</dbReference>
<evidence type="ECO:0000256" key="6">
    <source>
        <dbReference type="SAM" id="Phobius"/>
    </source>
</evidence>
<feature type="transmembrane region" description="Helical" evidence="6">
    <location>
        <begin position="258"/>
        <end position="276"/>
    </location>
</feature>
<gene>
    <name evidence="8" type="ORF">DFO77_11778</name>
</gene>
<keyword evidence="4 6" id="KW-1133">Transmembrane helix</keyword>
<evidence type="ECO:0000256" key="2">
    <source>
        <dbReference type="ARBA" id="ARBA00022692"/>
    </source>
</evidence>
<keyword evidence="3" id="KW-0406">Ion transport</keyword>